<reference evidence="7 8" key="1">
    <citation type="journal article" date="2023" name="Front. Microbiol.">
        <title>Phylogeography and host specificity of Pasteurellaceae pathogenic to sea-farmed fish in the north-east Atlantic.</title>
        <authorList>
            <person name="Gulla S."/>
            <person name="Colquhoun D.J."/>
            <person name="Olsen A.B."/>
            <person name="Spilsberg B."/>
            <person name="Lagesen K."/>
            <person name="Aakesson C.P."/>
            <person name="Strom S."/>
            <person name="Manji F."/>
            <person name="Birkbeck T.H."/>
            <person name="Nilsen H.K."/>
        </authorList>
    </citation>
    <scope>NUCLEOTIDE SEQUENCE [LARGE SCALE GENOMIC DNA]</scope>
    <source>
        <strain evidence="7 8">VIO11850</strain>
    </source>
</reference>
<keyword evidence="4" id="KW-0233">DNA recombination</keyword>
<keyword evidence="2" id="KW-0229">DNA integration</keyword>
<dbReference type="InterPro" id="IPR002104">
    <property type="entry name" value="Integrase_catalytic"/>
</dbReference>
<dbReference type="RefSeq" id="WP_306383742.1">
    <property type="nucleotide sequence ID" value="NZ_JASAVR010000001.1"/>
</dbReference>
<evidence type="ECO:0000259" key="5">
    <source>
        <dbReference type="Pfam" id="PF00589"/>
    </source>
</evidence>
<dbReference type="PANTHER" id="PTHR30349:SF64">
    <property type="entry name" value="PROPHAGE INTEGRASE INTD-RELATED"/>
    <property type="match status" value="1"/>
</dbReference>
<keyword evidence="3" id="KW-0238">DNA-binding</keyword>
<dbReference type="PANTHER" id="PTHR30349">
    <property type="entry name" value="PHAGE INTEGRASE-RELATED"/>
    <property type="match status" value="1"/>
</dbReference>
<name>A0ABT9JIC8_9PAST</name>
<dbReference type="SUPFAM" id="SSF56349">
    <property type="entry name" value="DNA breaking-rejoining enzymes"/>
    <property type="match status" value="1"/>
</dbReference>
<proteinExistence type="inferred from homology"/>
<dbReference type="EMBL" id="JASAVS010000001">
    <property type="protein sequence ID" value="MDP8084533.1"/>
    <property type="molecule type" value="Genomic_DNA"/>
</dbReference>
<evidence type="ECO:0000256" key="1">
    <source>
        <dbReference type="ARBA" id="ARBA00008857"/>
    </source>
</evidence>
<dbReference type="InterPro" id="IPR050090">
    <property type="entry name" value="Tyrosine_recombinase_XerCD"/>
</dbReference>
<evidence type="ECO:0000313" key="8">
    <source>
        <dbReference type="Proteomes" id="UP001224812"/>
    </source>
</evidence>
<feature type="domain" description="Tyr recombinase" evidence="5">
    <location>
        <begin position="189"/>
        <end position="333"/>
    </location>
</feature>
<dbReference type="Gene3D" id="1.10.150.130">
    <property type="match status" value="1"/>
</dbReference>
<feature type="domain" description="Integrase lambda-type N-terminal DNA-binding" evidence="6">
    <location>
        <begin position="3"/>
        <end position="62"/>
    </location>
</feature>
<organism evidence="7 8">
    <name type="scientific">Phocoenobacter skyensis</name>
    <dbReference type="NCBI Taxonomy" id="97481"/>
    <lineage>
        <taxon>Bacteria</taxon>
        <taxon>Pseudomonadati</taxon>
        <taxon>Pseudomonadota</taxon>
        <taxon>Gammaproteobacteria</taxon>
        <taxon>Pasteurellales</taxon>
        <taxon>Pasteurellaceae</taxon>
        <taxon>Phocoenobacter</taxon>
    </lineage>
</organism>
<comment type="similarity">
    <text evidence="1">Belongs to the 'phage' integrase family.</text>
</comment>
<evidence type="ECO:0000256" key="3">
    <source>
        <dbReference type="ARBA" id="ARBA00023125"/>
    </source>
</evidence>
<evidence type="ECO:0000313" key="7">
    <source>
        <dbReference type="EMBL" id="MDP8084533.1"/>
    </source>
</evidence>
<evidence type="ECO:0000256" key="4">
    <source>
        <dbReference type="ARBA" id="ARBA00023172"/>
    </source>
</evidence>
<dbReference type="Pfam" id="PF00589">
    <property type="entry name" value="Phage_integrase"/>
    <property type="match status" value="1"/>
</dbReference>
<dbReference type="InterPro" id="IPR011010">
    <property type="entry name" value="DNA_brk_join_enz"/>
</dbReference>
<sequence>MGRPRKTHNQALPDNLYIRTRIRKNGRVVKYYTYRLNGKKEISLGTDYNKACIKAAQLNLERGDKTSLITFTQVAKRYKSEVIPLKSENTRSANLVQLKPLLVFFENAPLEQIRPTYIRQYLDSRSHVQGAANNEVALFSHIWKYAREWGYIDTQCPADGIKRFEKKSRDVYISDEIYLVVYKYADQDIKDLMDLAYLTGQRPSDLVSLTLSHIKDNHLYITQQKTKAKLRIEIVGKIEEIINRRKEETKYYLFKTKKGERLTTIKLSKKFARLRSKVISLNPEYAEQLSNFQFRDLRAKSGTDKALLLGEESARQQLGHTSVKMTKTYIRKALAITPLKDGPTTRKES</sequence>
<dbReference type="InterPro" id="IPR010998">
    <property type="entry name" value="Integrase_recombinase_N"/>
</dbReference>
<dbReference type="Gene3D" id="3.30.160.60">
    <property type="entry name" value="Classic Zinc Finger"/>
    <property type="match status" value="1"/>
</dbReference>
<accession>A0ABT9JIC8</accession>
<evidence type="ECO:0000256" key="2">
    <source>
        <dbReference type="ARBA" id="ARBA00022908"/>
    </source>
</evidence>
<dbReference type="InterPro" id="IPR013762">
    <property type="entry name" value="Integrase-like_cat_sf"/>
</dbReference>
<protein>
    <submittedName>
        <fullName evidence="7">Tyrosine-type recombinase/integrase</fullName>
    </submittedName>
</protein>
<dbReference type="Gene3D" id="1.10.443.10">
    <property type="entry name" value="Intergrase catalytic core"/>
    <property type="match status" value="1"/>
</dbReference>
<gene>
    <name evidence="7" type="ORF">QJT92_01120</name>
</gene>
<dbReference type="InterPro" id="IPR015094">
    <property type="entry name" value="Integrase_lambda-typ_DNA-bd_N"/>
</dbReference>
<evidence type="ECO:0000259" key="6">
    <source>
        <dbReference type="Pfam" id="PF09003"/>
    </source>
</evidence>
<comment type="caution">
    <text evidence="7">The sequence shown here is derived from an EMBL/GenBank/DDBJ whole genome shotgun (WGS) entry which is preliminary data.</text>
</comment>
<dbReference type="Proteomes" id="UP001224812">
    <property type="component" value="Unassembled WGS sequence"/>
</dbReference>
<keyword evidence="8" id="KW-1185">Reference proteome</keyword>
<dbReference type="Pfam" id="PF09003">
    <property type="entry name" value="Arm-DNA-bind_1"/>
    <property type="match status" value="1"/>
</dbReference>